<dbReference type="EMBL" id="LJYF01000033">
    <property type="protein sequence ID" value="KRP91243.1"/>
    <property type="molecule type" value="Genomic_DNA"/>
</dbReference>
<protein>
    <submittedName>
        <fullName evidence="3">Uncharacterized protein</fullName>
    </submittedName>
</protein>
<name>A0A0R3C860_9BRAD</name>
<evidence type="ECO:0000313" key="3">
    <source>
        <dbReference type="EMBL" id="KRP91243.1"/>
    </source>
</evidence>
<accession>A0A0R3C860</accession>
<feature type="region of interest" description="Disordered" evidence="1">
    <location>
        <begin position="1"/>
        <end position="21"/>
    </location>
</feature>
<comment type="caution">
    <text evidence="3">The sequence shown here is derived from an EMBL/GenBank/DDBJ whole genome shotgun (WGS) entry which is preliminary data.</text>
</comment>
<organism evidence="3 4">
    <name type="scientific">Bradyrhizobium yuanmingense</name>
    <dbReference type="NCBI Taxonomy" id="108015"/>
    <lineage>
        <taxon>Bacteria</taxon>
        <taxon>Pseudomonadati</taxon>
        <taxon>Pseudomonadota</taxon>
        <taxon>Alphaproteobacteria</taxon>
        <taxon>Hyphomicrobiales</taxon>
        <taxon>Nitrobacteraceae</taxon>
        <taxon>Bradyrhizobium</taxon>
    </lineage>
</organism>
<proteinExistence type="predicted"/>
<evidence type="ECO:0000256" key="2">
    <source>
        <dbReference type="SAM" id="Phobius"/>
    </source>
</evidence>
<evidence type="ECO:0000313" key="4">
    <source>
        <dbReference type="Proteomes" id="UP000051380"/>
    </source>
</evidence>
<feature type="transmembrane region" description="Helical" evidence="2">
    <location>
        <begin position="30"/>
        <end position="51"/>
    </location>
</feature>
<sequence length="121" mass="13563">MSPRRDKLHARATSSRAHSRDGRIKDTFEFRIQIVAMFSLAFITFALASIARSPARVQTIIPSALIRANRHARRRQRRAMEFATREVRTEAPERSRIGVAGAGRLSAWRVGLQVVTAPVIG</sequence>
<feature type="compositionally biased region" description="Basic residues" evidence="1">
    <location>
        <begin position="1"/>
        <end position="10"/>
    </location>
</feature>
<keyword evidence="2" id="KW-1133">Transmembrane helix</keyword>
<evidence type="ECO:0000256" key="1">
    <source>
        <dbReference type="SAM" id="MobiDB-lite"/>
    </source>
</evidence>
<dbReference type="Proteomes" id="UP000051380">
    <property type="component" value="Unassembled WGS sequence"/>
</dbReference>
<gene>
    <name evidence="3" type="ORF">AOQ72_32480</name>
</gene>
<keyword evidence="2" id="KW-0812">Transmembrane</keyword>
<reference evidence="3 4" key="1">
    <citation type="submission" date="2015-09" db="EMBL/GenBank/DDBJ databases">
        <title>Draft Genome Sequence of the Strain BR 3267 (Bradyrhizobium yuanmingense) recommended as inoculant for cowpea in Brazil.</title>
        <authorList>
            <person name="Simoes-Araujo J.L."/>
            <person name="Zilli J.E."/>
        </authorList>
    </citation>
    <scope>NUCLEOTIDE SEQUENCE [LARGE SCALE GENOMIC DNA]</scope>
    <source>
        <strain evidence="3 4">BR3267</strain>
    </source>
</reference>
<dbReference type="AlphaFoldDB" id="A0A0R3C860"/>
<keyword evidence="2" id="KW-0472">Membrane</keyword>